<evidence type="ECO:0000313" key="2">
    <source>
        <dbReference type="Proteomes" id="UP000291106"/>
    </source>
</evidence>
<dbReference type="PROSITE" id="PS51257">
    <property type="entry name" value="PROKAR_LIPOPROTEIN"/>
    <property type="match status" value="1"/>
</dbReference>
<dbReference type="KEGG" id="smai:EXU30_12780"/>
<proteinExistence type="predicted"/>
<protein>
    <recommendedName>
        <fullName evidence="3">Lipoprotein</fullName>
    </recommendedName>
</protein>
<reference evidence="1 2" key="1">
    <citation type="submission" date="2019-02" db="EMBL/GenBank/DDBJ databases">
        <title>Shewanella sp. D4-2 isolated from Dokdo Island.</title>
        <authorList>
            <person name="Baek K."/>
        </authorList>
    </citation>
    <scope>NUCLEOTIDE SEQUENCE [LARGE SCALE GENOMIC DNA]</scope>
    <source>
        <strain evidence="1 2">D4-2</strain>
    </source>
</reference>
<keyword evidence="2" id="KW-1185">Reference proteome</keyword>
<evidence type="ECO:0000313" key="1">
    <source>
        <dbReference type="EMBL" id="QBF83473.1"/>
    </source>
</evidence>
<dbReference type="Proteomes" id="UP000291106">
    <property type="component" value="Chromosome"/>
</dbReference>
<dbReference type="EMBL" id="CP036200">
    <property type="protein sequence ID" value="QBF83473.1"/>
    <property type="molecule type" value="Genomic_DNA"/>
</dbReference>
<sequence length="120" mass="13285">MKQFASTPDNARTQWLSKLTLGVVIAGLVSLSGCIRTPEWTLFYAGDEQQAPAQYLEQKFIAGYYDTVEQCQAKGRGLVKLKMSKLPLEQAYVCGHQCQTDDSGNMRCQQLVEASAFDGI</sequence>
<dbReference type="OrthoDB" id="6272373at2"/>
<organism evidence="1 2">
    <name type="scientific">Shewanella maritima</name>
    <dbReference type="NCBI Taxonomy" id="2520507"/>
    <lineage>
        <taxon>Bacteria</taxon>
        <taxon>Pseudomonadati</taxon>
        <taxon>Pseudomonadota</taxon>
        <taxon>Gammaproteobacteria</taxon>
        <taxon>Alteromonadales</taxon>
        <taxon>Shewanellaceae</taxon>
        <taxon>Shewanella</taxon>
    </lineage>
</organism>
<name>A0A411PIV4_9GAMM</name>
<gene>
    <name evidence="1" type="ORF">EXU30_12780</name>
</gene>
<evidence type="ECO:0008006" key="3">
    <source>
        <dbReference type="Google" id="ProtNLM"/>
    </source>
</evidence>
<accession>A0A411PIV4</accession>
<dbReference type="AlphaFoldDB" id="A0A411PIV4"/>
<dbReference type="RefSeq" id="WP_130600623.1">
    <property type="nucleotide sequence ID" value="NZ_CP036200.1"/>
</dbReference>